<dbReference type="AlphaFoldDB" id="A0A160TP93"/>
<organism evidence="1">
    <name type="scientific">hydrothermal vent metagenome</name>
    <dbReference type="NCBI Taxonomy" id="652676"/>
    <lineage>
        <taxon>unclassified sequences</taxon>
        <taxon>metagenomes</taxon>
        <taxon>ecological metagenomes</taxon>
    </lineage>
</organism>
<name>A0A160TP93_9ZZZZ</name>
<proteinExistence type="predicted"/>
<accession>A0A160TP93</accession>
<protein>
    <submittedName>
        <fullName evidence="1">Uncharacterized protein</fullName>
    </submittedName>
</protein>
<gene>
    <name evidence="1" type="ORF">MGWOODY_Smn106</name>
</gene>
<evidence type="ECO:0000313" key="1">
    <source>
        <dbReference type="EMBL" id="CUS46568.1"/>
    </source>
</evidence>
<sequence>MANNPKTLGELNDLLASLQALRSTMVRDARDELAKTPAQAELINQYISDAEALLMDALKPDPGAPDSDNGLARLIGLGDNVASRLDEVRPVGLVPTYDDQISRERLTAVGDLYYIYQHERAGVFRAVLKLQQLFQSGEVRLSDGPGALALYQFDRKRVLRYTQRERRSVYRKVFGYTESLPPAGAEPNIAFHALLSTFCQHVSRFFEDKRVSEVLRPDGGRETFGSMAVVRRSGLDLRQNLKHVSYGHVAVLRSEVLSLLQEAFDILGSPDIVNLFGADSGWDVLEEVMKRYLHEIPVTSQRSRMAVTGRDILRWLAEDYLLTTVRIDFESLLEAIVDACDDWLTSAESLGLRKQPGLIDNNVVSFRPAARAAKASLF</sequence>
<dbReference type="EMBL" id="CZQE01000378">
    <property type="protein sequence ID" value="CUS46568.1"/>
    <property type="molecule type" value="Genomic_DNA"/>
</dbReference>
<reference evidence="1" key="1">
    <citation type="submission" date="2015-10" db="EMBL/GenBank/DDBJ databases">
        <authorList>
            <person name="Gilbert D.G."/>
        </authorList>
    </citation>
    <scope>NUCLEOTIDE SEQUENCE</scope>
</reference>